<name>A0AAD5YA10_9FUNG</name>
<evidence type="ECO:0000256" key="7">
    <source>
        <dbReference type="ARBA" id="ARBA00022679"/>
    </source>
</evidence>
<evidence type="ECO:0000256" key="5">
    <source>
        <dbReference type="ARBA" id="ARBA00013244"/>
    </source>
</evidence>
<keyword evidence="7" id="KW-0808">Transferase</keyword>
<dbReference type="Proteomes" id="UP001210925">
    <property type="component" value="Unassembled WGS sequence"/>
</dbReference>
<accession>A0AAD5YA10</accession>
<comment type="pathway">
    <text evidence="3">Lipid metabolism.</text>
</comment>
<evidence type="ECO:0000256" key="3">
    <source>
        <dbReference type="ARBA" id="ARBA00005189"/>
    </source>
</evidence>
<keyword evidence="9" id="KW-0319">Glycerol metabolism</keyword>
<keyword evidence="11" id="KW-1133">Transmembrane helix</keyword>
<dbReference type="PANTHER" id="PTHR12317:SF0">
    <property type="entry name" value="ACYLTRANSFERASE"/>
    <property type="match status" value="1"/>
</dbReference>
<evidence type="ECO:0000256" key="14">
    <source>
        <dbReference type="ARBA" id="ARBA00023315"/>
    </source>
</evidence>
<dbReference type="GO" id="GO:0019432">
    <property type="term" value="P:triglyceride biosynthetic process"/>
    <property type="evidence" value="ECO:0007669"/>
    <property type="project" value="TreeGrafter"/>
</dbReference>
<comment type="pathway">
    <text evidence="2">Glycerolipid metabolism; triacylglycerol biosynthesis.</text>
</comment>
<gene>
    <name evidence="16" type="primary">MOGAT2</name>
    <name evidence="16" type="ORF">HK103_000897</name>
</gene>
<keyword evidence="12" id="KW-0443">Lipid metabolism</keyword>
<evidence type="ECO:0000256" key="11">
    <source>
        <dbReference type="ARBA" id="ARBA00022989"/>
    </source>
</evidence>
<comment type="catalytic activity">
    <reaction evidence="15">
        <text>an acyl-CoA + a 1,2-diacyl-sn-glycerol = a triacyl-sn-glycerol + CoA</text>
        <dbReference type="Rhea" id="RHEA:10868"/>
        <dbReference type="ChEBI" id="CHEBI:17815"/>
        <dbReference type="ChEBI" id="CHEBI:57287"/>
        <dbReference type="ChEBI" id="CHEBI:58342"/>
        <dbReference type="ChEBI" id="CHEBI:64615"/>
        <dbReference type="EC" id="2.3.1.20"/>
    </reaction>
</comment>
<evidence type="ECO:0000256" key="9">
    <source>
        <dbReference type="ARBA" id="ARBA00022798"/>
    </source>
</evidence>
<organism evidence="16 17">
    <name type="scientific">Boothiomyces macroporosus</name>
    <dbReference type="NCBI Taxonomy" id="261099"/>
    <lineage>
        <taxon>Eukaryota</taxon>
        <taxon>Fungi</taxon>
        <taxon>Fungi incertae sedis</taxon>
        <taxon>Chytridiomycota</taxon>
        <taxon>Chytridiomycota incertae sedis</taxon>
        <taxon>Chytridiomycetes</taxon>
        <taxon>Rhizophydiales</taxon>
        <taxon>Terramycetaceae</taxon>
        <taxon>Boothiomyces</taxon>
    </lineage>
</organism>
<evidence type="ECO:0000256" key="1">
    <source>
        <dbReference type="ARBA" id="ARBA00004477"/>
    </source>
</evidence>
<evidence type="ECO:0000256" key="4">
    <source>
        <dbReference type="ARBA" id="ARBA00005420"/>
    </source>
</evidence>
<keyword evidence="13" id="KW-0472">Membrane</keyword>
<dbReference type="CDD" id="cd07987">
    <property type="entry name" value="LPLAT_MGAT-like"/>
    <property type="match status" value="1"/>
</dbReference>
<keyword evidence="10" id="KW-0256">Endoplasmic reticulum</keyword>
<comment type="similarity">
    <text evidence="4">Belongs to the diacylglycerol acyltransferase family.</text>
</comment>
<evidence type="ECO:0000256" key="6">
    <source>
        <dbReference type="ARBA" id="ARBA00022516"/>
    </source>
</evidence>
<dbReference type="EMBL" id="JADGKB010000012">
    <property type="protein sequence ID" value="KAJ3260262.1"/>
    <property type="molecule type" value="Genomic_DNA"/>
</dbReference>
<dbReference type="AlphaFoldDB" id="A0AAD5YA10"/>
<evidence type="ECO:0000256" key="13">
    <source>
        <dbReference type="ARBA" id="ARBA00023136"/>
    </source>
</evidence>
<dbReference type="GO" id="GO:0004144">
    <property type="term" value="F:diacylglycerol O-acyltransferase activity"/>
    <property type="evidence" value="ECO:0007669"/>
    <property type="project" value="UniProtKB-EC"/>
</dbReference>
<comment type="caution">
    <text evidence="16">The sequence shown here is derived from an EMBL/GenBank/DDBJ whole genome shotgun (WGS) entry which is preliminary data.</text>
</comment>
<evidence type="ECO:0000256" key="15">
    <source>
        <dbReference type="ARBA" id="ARBA00048109"/>
    </source>
</evidence>
<evidence type="ECO:0000256" key="8">
    <source>
        <dbReference type="ARBA" id="ARBA00022692"/>
    </source>
</evidence>
<evidence type="ECO:0000256" key="2">
    <source>
        <dbReference type="ARBA" id="ARBA00004771"/>
    </source>
</evidence>
<dbReference type="EC" id="2.3.1.20" evidence="5"/>
<keyword evidence="14" id="KW-0012">Acyltransferase</keyword>
<evidence type="ECO:0000313" key="16">
    <source>
        <dbReference type="EMBL" id="KAJ3260262.1"/>
    </source>
</evidence>
<dbReference type="GO" id="GO:0006071">
    <property type="term" value="P:glycerol metabolic process"/>
    <property type="evidence" value="ECO:0007669"/>
    <property type="project" value="UniProtKB-KW"/>
</dbReference>
<proteinExistence type="inferred from homology"/>
<dbReference type="Pfam" id="PF03982">
    <property type="entry name" value="DAGAT"/>
    <property type="match status" value="1"/>
</dbReference>
<dbReference type="PANTHER" id="PTHR12317">
    <property type="entry name" value="DIACYLGLYCEROL O-ACYLTRANSFERASE"/>
    <property type="match status" value="1"/>
</dbReference>
<dbReference type="GO" id="GO:0005789">
    <property type="term" value="C:endoplasmic reticulum membrane"/>
    <property type="evidence" value="ECO:0007669"/>
    <property type="project" value="UniProtKB-SubCell"/>
</dbReference>
<dbReference type="InterPro" id="IPR007130">
    <property type="entry name" value="DAGAT"/>
</dbReference>
<evidence type="ECO:0000313" key="17">
    <source>
        <dbReference type="Proteomes" id="UP001210925"/>
    </source>
</evidence>
<keyword evidence="8" id="KW-0812">Transmembrane</keyword>
<evidence type="ECO:0000256" key="12">
    <source>
        <dbReference type="ARBA" id="ARBA00023098"/>
    </source>
</evidence>
<reference evidence="16" key="1">
    <citation type="submission" date="2020-05" db="EMBL/GenBank/DDBJ databases">
        <title>Phylogenomic resolution of chytrid fungi.</title>
        <authorList>
            <person name="Stajich J.E."/>
            <person name="Amses K."/>
            <person name="Simmons R."/>
            <person name="Seto K."/>
            <person name="Myers J."/>
            <person name="Bonds A."/>
            <person name="Quandt C.A."/>
            <person name="Barry K."/>
            <person name="Liu P."/>
            <person name="Grigoriev I."/>
            <person name="Longcore J.E."/>
            <person name="James T.Y."/>
        </authorList>
    </citation>
    <scope>NUCLEOTIDE SEQUENCE</scope>
    <source>
        <strain evidence="16">PLAUS21</strain>
    </source>
</reference>
<comment type="subcellular location">
    <subcellularLocation>
        <location evidence="1">Endoplasmic reticulum membrane</location>
        <topology evidence="1">Multi-pass membrane protein</topology>
    </subcellularLocation>
</comment>
<keyword evidence="6" id="KW-0444">Lipid biosynthesis</keyword>
<evidence type="ECO:0000256" key="10">
    <source>
        <dbReference type="ARBA" id="ARBA00022824"/>
    </source>
</evidence>
<sequence length="252" mass="28920">MDHGRYQPNLIKHIREWPVWENVRSYFSAKLIKTADLDPTKAYIFACHPHGVYCFSYFINIFFNPRFYQLYDGIRLFQCTLPINFLIPGWRDYILSIGTVGSSKSAISNALKPGTALALFVGGAREFHHMKRGEILLIQIALTQGASLVPVLGFGENDIFDRVDNPNFSILHKLAKLAKMAAPLFSGRYVILPHKVPLVTVGEPIHVERRENPSQKEIDDLHEVYCEALMNIYEKYKDEYHADRLTAMRFVS</sequence>
<protein>
    <recommendedName>
        <fullName evidence="5">diacylglycerol O-acyltransferase</fullName>
        <ecNumber evidence="5">2.3.1.20</ecNumber>
    </recommendedName>
</protein>
<keyword evidence="17" id="KW-1185">Reference proteome</keyword>